<dbReference type="InterPro" id="IPR052360">
    <property type="entry name" value="Transcr_Regulatory_Proteins"/>
</dbReference>
<dbReference type="EMBL" id="NAJL01000001">
    <property type="protein sequence ID" value="TKA34081.1"/>
    <property type="molecule type" value="Genomic_DNA"/>
</dbReference>
<dbReference type="Proteomes" id="UP000308549">
    <property type="component" value="Unassembled WGS sequence"/>
</dbReference>
<evidence type="ECO:0000256" key="2">
    <source>
        <dbReference type="ARBA" id="ARBA00022833"/>
    </source>
</evidence>
<comment type="caution">
    <text evidence="8">The sequence shown here is derived from an EMBL/GenBank/DDBJ whole genome shotgun (WGS) entry which is preliminary data.</text>
</comment>
<dbReference type="PANTHER" id="PTHR36206">
    <property type="entry name" value="ASPERCRYPTIN BIOSYNTHESIS CLUSTER-SPECIFIC TRANSCRIPTION REGULATOR ATNN-RELATED"/>
    <property type="match status" value="1"/>
</dbReference>
<keyword evidence="1" id="KW-0479">Metal-binding</keyword>
<feature type="region of interest" description="Disordered" evidence="7">
    <location>
        <begin position="70"/>
        <end position="91"/>
    </location>
</feature>
<keyword evidence="5" id="KW-0804">Transcription</keyword>
<evidence type="ECO:0000256" key="6">
    <source>
        <dbReference type="ARBA" id="ARBA00023242"/>
    </source>
</evidence>
<evidence type="ECO:0000256" key="7">
    <source>
        <dbReference type="SAM" id="MobiDB-lite"/>
    </source>
</evidence>
<sequence length="228" mass="25382">MTIVVDTAQQRKFRDLLKRIPEPASIRFGNTVMEAASRELPMPHVARIISLNQAHATLLHCCNQLARFQQEAPRQPSTAPSSPVPDESRANERRRFRQWLARWDGAFTAFLSAARTSMTSEDLSQSRVLKANQIACNIVASDARPGTLEFDAYEQDFQAIIDLATAVLQLRQRTLGSPTQSAGVLSPEVSPVTSGLDVRDPLCILLATCRKQLLRTRANDLLLRFFPG</sequence>
<name>A0A4U0UEX0_9PEZI</name>
<keyword evidence="4" id="KW-0238">DNA-binding</keyword>
<dbReference type="AlphaFoldDB" id="A0A4U0UEX0"/>
<reference evidence="8 9" key="1">
    <citation type="submission" date="2017-03" db="EMBL/GenBank/DDBJ databases">
        <title>Genomes of endolithic fungi from Antarctica.</title>
        <authorList>
            <person name="Coleine C."/>
            <person name="Masonjones S."/>
            <person name="Stajich J.E."/>
        </authorList>
    </citation>
    <scope>NUCLEOTIDE SEQUENCE [LARGE SCALE GENOMIC DNA]</scope>
    <source>
        <strain evidence="8 9">CCFEE 6315</strain>
    </source>
</reference>
<protein>
    <submittedName>
        <fullName evidence="8">Uncharacterized protein</fullName>
    </submittedName>
</protein>
<evidence type="ECO:0000313" key="8">
    <source>
        <dbReference type="EMBL" id="TKA34081.1"/>
    </source>
</evidence>
<dbReference type="GO" id="GO:0003677">
    <property type="term" value="F:DNA binding"/>
    <property type="evidence" value="ECO:0007669"/>
    <property type="project" value="UniProtKB-KW"/>
</dbReference>
<accession>A0A4U0UEX0</accession>
<organism evidence="8 9">
    <name type="scientific">Salinomyces thailandicus</name>
    <dbReference type="NCBI Taxonomy" id="706561"/>
    <lineage>
        <taxon>Eukaryota</taxon>
        <taxon>Fungi</taxon>
        <taxon>Dikarya</taxon>
        <taxon>Ascomycota</taxon>
        <taxon>Pezizomycotina</taxon>
        <taxon>Dothideomycetes</taxon>
        <taxon>Dothideomycetidae</taxon>
        <taxon>Mycosphaerellales</taxon>
        <taxon>Teratosphaeriaceae</taxon>
        <taxon>Salinomyces</taxon>
    </lineage>
</organism>
<gene>
    <name evidence="8" type="ORF">B0A50_00061</name>
</gene>
<evidence type="ECO:0000313" key="9">
    <source>
        <dbReference type="Proteomes" id="UP000308549"/>
    </source>
</evidence>
<evidence type="ECO:0000256" key="1">
    <source>
        <dbReference type="ARBA" id="ARBA00022723"/>
    </source>
</evidence>
<keyword evidence="2" id="KW-0862">Zinc</keyword>
<evidence type="ECO:0000256" key="5">
    <source>
        <dbReference type="ARBA" id="ARBA00023163"/>
    </source>
</evidence>
<keyword evidence="9" id="KW-1185">Reference proteome</keyword>
<keyword evidence="6" id="KW-0539">Nucleus</keyword>
<dbReference type="GO" id="GO:0046872">
    <property type="term" value="F:metal ion binding"/>
    <property type="evidence" value="ECO:0007669"/>
    <property type="project" value="UniProtKB-KW"/>
</dbReference>
<dbReference type="OrthoDB" id="39175at2759"/>
<dbReference type="PANTHER" id="PTHR36206:SF12">
    <property type="entry name" value="ASPERCRYPTIN BIOSYNTHESIS CLUSTER-SPECIFIC TRANSCRIPTION REGULATOR ATNN-RELATED"/>
    <property type="match status" value="1"/>
</dbReference>
<keyword evidence="3" id="KW-0805">Transcription regulation</keyword>
<proteinExistence type="predicted"/>
<evidence type="ECO:0000256" key="3">
    <source>
        <dbReference type="ARBA" id="ARBA00023015"/>
    </source>
</evidence>
<evidence type="ECO:0000256" key="4">
    <source>
        <dbReference type="ARBA" id="ARBA00023125"/>
    </source>
</evidence>